<dbReference type="PANTHER" id="PTHR47219:SF9">
    <property type="entry name" value="GTPASE ACTIVATING PROTEIN AND CENTROSOME-ASSOCIATED, ISOFORM B"/>
    <property type="match status" value="1"/>
</dbReference>
<protein>
    <submittedName>
        <fullName evidence="4">TBC1 domain family member 4</fullName>
    </submittedName>
</protein>
<evidence type="ECO:0000259" key="3">
    <source>
        <dbReference type="PROSITE" id="PS50086"/>
    </source>
</evidence>
<organism evidence="4">
    <name type="scientific">Tetraselmis sp. GSL018</name>
    <dbReference type="NCBI Taxonomy" id="582737"/>
    <lineage>
        <taxon>Eukaryota</taxon>
        <taxon>Viridiplantae</taxon>
        <taxon>Chlorophyta</taxon>
        <taxon>core chlorophytes</taxon>
        <taxon>Chlorodendrophyceae</taxon>
        <taxon>Chlorodendrales</taxon>
        <taxon>Chlorodendraceae</taxon>
        <taxon>Tetraselmis</taxon>
    </lineage>
</organism>
<dbReference type="PROSITE" id="PS50086">
    <property type="entry name" value="TBC_RABGAP"/>
    <property type="match status" value="1"/>
</dbReference>
<feature type="region of interest" description="Disordered" evidence="2">
    <location>
        <begin position="650"/>
        <end position="713"/>
    </location>
</feature>
<dbReference type="GO" id="GO:0005096">
    <property type="term" value="F:GTPase activator activity"/>
    <property type="evidence" value="ECO:0007669"/>
    <property type="project" value="UniProtKB-KW"/>
</dbReference>
<dbReference type="EMBL" id="GBEZ01002979">
    <property type="protein sequence ID" value="JAC82121.1"/>
    <property type="molecule type" value="Transcribed_RNA"/>
</dbReference>
<dbReference type="InterPro" id="IPR000195">
    <property type="entry name" value="Rab-GAP-TBC_dom"/>
</dbReference>
<evidence type="ECO:0000313" key="4">
    <source>
        <dbReference type="EMBL" id="JAC82121.1"/>
    </source>
</evidence>
<dbReference type="InterPro" id="IPR050302">
    <property type="entry name" value="Rab_GAP_TBC_domain"/>
</dbReference>
<feature type="domain" description="Rab-GAP TBC" evidence="3">
    <location>
        <begin position="392"/>
        <end position="578"/>
    </location>
</feature>
<dbReference type="PANTHER" id="PTHR47219">
    <property type="entry name" value="RAB GTPASE-ACTIVATING PROTEIN 1-LIKE"/>
    <property type="match status" value="1"/>
</dbReference>
<reference evidence="4" key="1">
    <citation type="submission" date="2014-05" db="EMBL/GenBank/DDBJ databases">
        <title>The transcriptome of the halophilic microalga Tetraselmis sp. GSL018 isolated from the Great Salt Lake, Utah.</title>
        <authorList>
            <person name="Jinkerson R.E."/>
            <person name="D'Adamo S."/>
            <person name="Posewitz M.C."/>
        </authorList>
    </citation>
    <scope>NUCLEOTIDE SEQUENCE</scope>
    <source>
        <strain evidence="4">GSL018</strain>
    </source>
</reference>
<name>A0A061SHE5_9CHLO</name>
<dbReference type="InterPro" id="IPR035969">
    <property type="entry name" value="Rab-GAP_TBC_sf"/>
</dbReference>
<dbReference type="SMART" id="SM00164">
    <property type="entry name" value="TBC"/>
    <property type="match status" value="1"/>
</dbReference>
<proteinExistence type="predicted"/>
<dbReference type="FunFam" id="1.10.8.270:FF:000001">
    <property type="entry name" value="TBC1 domain family member 1"/>
    <property type="match status" value="1"/>
</dbReference>
<feature type="region of interest" description="Disordered" evidence="2">
    <location>
        <begin position="296"/>
        <end position="315"/>
    </location>
</feature>
<evidence type="ECO:0000256" key="2">
    <source>
        <dbReference type="SAM" id="MobiDB-lite"/>
    </source>
</evidence>
<dbReference type="Gene3D" id="1.10.8.270">
    <property type="entry name" value="putative rabgap domain of human tbc1 domain family member 14 like domains"/>
    <property type="match status" value="1"/>
</dbReference>
<feature type="region of interest" description="Disordered" evidence="2">
    <location>
        <begin position="1"/>
        <end position="36"/>
    </location>
</feature>
<sequence>MAHQDALWNEQLSSSPQRTRNALENDEGSPSHGRFGRFGRRWAQRLSEAVNHVGSGTANLGESLNRSALSAGELVSDAELRRKGADVVITGARATLQDLKRSIFSGAGSIKQGLSRGIQGASSGLASGPRQMQSVLARVQHRIQQQRLRIALRAAKDDLVDVQIGPELYEEAPQELRARLWYALVENPGIGMAAFSPENFASLRAGGGGKRPVEPPSQRATHQAQAEWPWVRVQLLVNMSNDVRAVLEVCEPGAGRSERAEAEDDEAADLYHQICMMARQKMKEEGLEADAILEEEGSRKAQASGPSRPSPRLLPEECRSPWAAGLGDYTDTFMGDWEMVQAWADPNAEMMQPAEDNSIDSILTRFERGAGFGGGGSAEELESTEARQKFGGLLRAIWEVEWPIPTAVPPDSRYATLLQISIGQEDVDEVITRDIHRTFPEHPQFGLEDVGQAALFNVLKAYSLHDLEVGYCQGMAFVAGILLMYLPEEPAFKAFCLLMDENGPDLRRFYLPGLEGLKHQLAVFEELLRRIHPGISRHLDAHGIPPMLYASQWFLTAFACPFPASFSARVIDVMLSQHSGLMLMRTALAVMAECEIEVVNLDDFEEIITHLKVEPCQWGEERTREVLNCAVHSFITEDDIEDAMNAVRPDRGAAGASEPSEQRQPSQRAAKSAVEQLVRQVSFDREMAPRDEGRPGGPSGKEGAAIGEQERDAKLWAQQAEMDEEYMAMVLAMDMMLGGEGEGEGE</sequence>
<accession>A0A061SHE5</accession>
<feature type="compositionally biased region" description="Polar residues" evidence="2">
    <location>
        <begin position="10"/>
        <end position="22"/>
    </location>
</feature>
<dbReference type="Pfam" id="PF00566">
    <property type="entry name" value="RabGAP-TBC"/>
    <property type="match status" value="1"/>
</dbReference>
<dbReference type="AlphaFoldDB" id="A0A061SHE5"/>
<dbReference type="Gene3D" id="1.10.472.80">
    <property type="entry name" value="Ypt/Rab-GAP domain of gyp1p, domain 3"/>
    <property type="match status" value="1"/>
</dbReference>
<keyword evidence="1" id="KW-0343">GTPase activation</keyword>
<gene>
    <name evidence="4" type="primary">TBC1D4</name>
    <name evidence="4" type="ORF">TSPGSL018_6426</name>
</gene>
<dbReference type="SUPFAM" id="SSF47923">
    <property type="entry name" value="Ypt/Rab-GAP domain of gyp1p"/>
    <property type="match status" value="2"/>
</dbReference>
<evidence type="ECO:0000256" key="1">
    <source>
        <dbReference type="ARBA" id="ARBA00022468"/>
    </source>
</evidence>
<dbReference type="GO" id="GO:0031267">
    <property type="term" value="F:small GTPase binding"/>
    <property type="evidence" value="ECO:0007669"/>
    <property type="project" value="TreeGrafter"/>
</dbReference>
<feature type="compositionally biased region" description="Basic and acidic residues" evidence="2">
    <location>
        <begin position="682"/>
        <end position="694"/>
    </location>
</feature>